<keyword evidence="4" id="KW-0597">Phosphoprotein</keyword>
<gene>
    <name evidence="16" type="ORF">Pfra01_001367800</name>
</gene>
<dbReference type="SUPFAM" id="SSF48350">
    <property type="entry name" value="GTPase activation domain, GAP"/>
    <property type="match status" value="1"/>
</dbReference>
<feature type="region of interest" description="Disordered" evidence="11">
    <location>
        <begin position="387"/>
        <end position="448"/>
    </location>
</feature>
<feature type="region of interest" description="Disordered" evidence="11">
    <location>
        <begin position="817"/>
        <end position="907"/>
    </location>
</feature>
<evidence type="ECO:0000259" key="13">
    <source>
        <dbReference type="PROSITE" id="PS50108"/>
    </source>
</evidence>
<evidence type="ECO:0000256" key="7">
    <source>
        <dbReference type="ARBA" id="ARBA00022777"/>
    </source>
</evidence>
<keyword evidence="3" id="KW-0723">Serine/threonine-protein kinase</keyword>
<reference evidence="16" key="1">
    <citation type="submission" date="2023-04" db="EMBL/GenBank/DDBJ databases">
        <title>Phytophthora fragariaefolia NBRC 109709.</title>
        <authorList>
            <person name="Ichikawa N."/>
            <person name="Sato H."/>
            <person name="Tonouchi N."/>
        </authorList>
    </citation>
    <scope>NUCLEOTIDE SEQUENCE</scope>
    <source>
        <strain evidence="16">NBRC 109709</strain>
    </source>
</reference>
<dbReference type="InterPro" id="IPR008936">
    <property type="entry name" value="Rho_GTPase_activation_prot"/>
</dbReference>
<dbReference type="Pfam" id="PF00786">
    <property type="entry name" value="PBD"/>
    <property type="match status" value="1"/>
</dbReference>
<dbReference type="Gene3D" id="3.90.810.10">
    <property type="entry name" value="CRIB domain"/>
    <property type="match status" value="1"/>
</dbReference>
<dbReference type="SMART" id="SM00324">
    <property type="entry name" value="RhoGAP"/>
    <property type="match status" value="1"/>
</dbReference>
<comment type="catalytic activity">
    <reaction evidence="9">
        <text>L-threonyl-[protein] + ATP = O-phospho-L-threonyl-[protein] + ADP + H(+)</text>
        <dbReference type="Rhea" id="RHEA:46608"/>
        <dbReference type="Rhea" id="RHEA-COMP:11060"/>
        <dbReference type="Rhea" id="RHEA-COMP:11605"/>
        <dbReference type="ChEBI" id="CHEBI:15378"/>
        <dbReference type="ChEBI" id="CHEBI:30013"/>
        <dbReference type="ChEBI" id="CHEBI:30616"/>
        <dbReference type="ChEBI" id="CHEBI:61977"/>
        <dbReference type="ChEBI" id="CHEBI:456216"/>
        <dbReference type="EC" id="2.7.11.1"/>
    </reaction>
</comment>
<organism evidence="16 17">
    <name type="scientific">Phytophthora fragariaefolia</name>
    <dbReference type="NCBI Taxonomy" id="1490495"/>
    <lineage>
        <taxon>Eukaryota</taxon>
        <taxon>Sar</taxon>
        <taxon>Stramenopiles</taxon>
        <taxon>Oomycota</taxon>
        <taxon>Peronosporomycetes</taxon>
        <taxon>Peronosporales</taxon>
        <taxon>Peronosporaceae</taxon>
        <taxon>Phytophthora</taxon>
    </lineage>
</organism>
<dbReference type="InterPro" id="IPR011009">
    <property type="entry name" value="Kinase-like_dom_sf"/>
</dbReference>
<dbReference type="Pfam" id="PF00069">
    <property type="entry name" value="Pkinase"/>
    <property type="match status" value="1"/>
</dbReference>
<sequence length="1311" mass="143797">MSADDAVRLQKQKFGDSSASSVTGPSDADALARGSIALTDQLESLEELDYYFDDAGTLRHCRTNQAVYELMSDERRAGELDDIVKAAIFHIQMEMLAELAFKQARVPLDPRSDEPKDARSSVFLTSDWRSNANLLVVVNGGRGAQPGIWSRDLLIQEGLELGSMLPVMRRATATNFAVAVLNPSTNNVTIGNDTFPIRGNSSPDEHILYVWDNIISRAQARNVYFLAYSFGAKSVLTLIQQREEQVVKRVNALVFAEGAYRMDPSMTPPTVAQFLKQRAINFKGDSQIAVGAHIPVEEEKLSCSCLSVGDLTASADGKAPPAPAPASALMKRSSSNKARTISLSLETTFTYFVAARDRGCSAAQFISESEAKTRSWLGNVIRHRLDSLKPRKQSRRLSTAMGANASESPHHRKTARRSSLDTDASTSSAMRASIASSRSSNSSHHSHGVSVSDFDLIKVIGKGSIGKVFLVRKKDTHIVYAMKVLRKKNVVRHGLEEHIKTERLILEEIDHPFIARLRFSFQTKDKLYLVTDYCSGGELFHHMSDDGFSYDLSRFYAAELVLGLEHLHRLKVAYRDLKPENILVEASGHLRITDFGLSKLNVVSDKGAQTLVGSPEYLAPEVYNMQKYGYAVDWWSLGVFLYEMLTGAHPFFDDNREIMVKKIMTPGSVSTMMPPEMPPEAASLICGLLTFNPAERLGSRGAQELRDHPFFAGIPWDALMQREVTPPWHPVVQDELDVGNFDAEFTSEPVVDSVCTHQSMVLSATFADFTFNPSISDSMLPVAPLVISGRWSPTKGPRHACNGLGDVEVDGPIAGPVGENFKPRNGRSCTQVIRPKGGRRMTTPSSGARGAGGALAPLPAPASSLQLYNGGQHRRRRRPPSGPIPHLAPSPQPRASSWPRNPGSRYRGRPAPAIAAIAAIGPARALSRTAKIAESYSDARRACCATSSSQSERTSPAHCECPPSAMLNIQLPEHAAVKRDSGSPSSPSHAPQTDGEQDLAAFLEIGSPYGFKHDVHIHYNFQEARFEGIPDNFADYLVSGVLERGRADTLCTVDAASPVLRPGRRAKRTRTSSAPPGSLSLSSMFGGLDPVGCNDPVKILNQHFKLPFRQVPRVALPGYDERVPAVLVMLQQHFVAKQGYLVPHIFRESPSKSERDQAMRDINCGAFRGAEHDVRVLADLIKLWFRELPVPILHEISPGEMERLASAENAELEVLSLLGDLERSIVLWLADLLAYVAEYQPHNHMGVDQLAIVIAPNLVRLETENPMLAVALSKAAVDLFRGVLRARFQRRQELKTAGVVQGEDHGEPVKA</sequence>
<dbReference type="Gene3D" id="3.30.200.20">
    <property type="entry name" value="Phosphorylase Kinase, domain 1"/>
    <property type="match status" value="1"/>
</dbReference>
<dbReference type="InterPro" id="IPR045270">
    <property type="entry name" value="STKc_AGC"/>
</dbReference>
<dbReference type="PANTHER" id="PTHR24351">
    <property type="entry name" value="RIBOSOMAL PROTEIN S6 KINASE"/>
    <property type="match status" value="1"/>
</dbReference>
<feature type="compositionally biased region" description="Low complexity" evidence="11">
    <location>
        <begin position="421"/>
        <end position="448"/>
    </location>
</feature>
<proteinExistence type="inferred from homology"/>
<keyword evidence="5" id="KW-0808">Transferase</keyword>
<dbReference type="InterPro" id="IPR000719">
    <property type="entry name" value="Prot_kinase_dom"/>
</dbReference>
<dbReference type="OrthoDB" id="421951at2759"/>
<feature type="domain" description="Protein kinase" evidence="12">
    <location>
        <begin position="454"/>
        <end position="711"/>
    </location>
</feature>
<dbReference type="PROSITE" id="PS51285">
    <property type="entry name" value="AGC_KINASE_CTER"/>
    <property type="match status" value="1"/>
</dbReference>
<dbReference type="SMART" id="SM00133">
    <property type="entry name" value="S_TK_X"/>
    <property type="match status" value="1"/>
</dbReference>
<dbReference type="GO" id="GO:0007165">
    <property type="term" value="P:signal transduction"/>
    <property type="evidence" value="ECO:0007669"/>
    <property type="project" value="InterPro"/>
</dbReference>
<keyword evidence="17" id="KW-1185">Reference proteome</keyword>
<evidence type="ECO:0000256" key="9">
    <source>
        <dbReference type="ARBA" id="ARBA00047899"/>
    </source>
</evidence>
<dbReference type="InterPro" id="IPR000095">
    <property type="entry name" value="CRIB_dom"/>
</dbReference>
<evidence type="ECO:0000256" key="5">
    <source>
        <dbReference type="ARBA" id="ARBA00022679"/>
    </source>
</evidence>
<dbReference type="Pfam" id="PF22749">
    <property type="entry name" value="Arb2"/>
    <property type="match status" value="1"/>
</dbReference>
<dbReference type="PROSITE" id="PS00108">
    <property type="entry name" value="PROTEIN_KINASE_ST"/>
    <property type="match status" value="1"/>
</dbReference>
<comment type="catalytic activity">
    <reaction evidence="10">
        <text>L-seryl-[protein] + ATP = O-phospho-L-seryl-[protein] + ADP + H(+)</text>
        <dbReference type="Rhea" id="RHEA:17989"/>
        <dbReference type="Rhea" id="RHEA-COMP:9863"/>
        <dbReference type="Rhea" id="RHEA-COMP:11604"/>
        <dbReference type="ChEBI" id="CHEBI:15378"/>
        <dbReference type="ChEBI" id="CHEBI:29999"/>
        <dbReference type="ChEBI" id="CHEBI:30616"/>
        <dbReference type="ChEBI" id="CHEBI:83421"/>
        <dbReference type="ChEBI" id="CHEBI:456216"/>
        <dbReference type="EC" id="2.7.11.1"/>
    </reaction>
</comment>
<evidence type="ECO:0000256" key="4">
    <source>
        <dbReference type="ARBA" id="ARBA00022553"/>
    </source>
</evidence>
<dbReference type="InterPro" id="IPR036936">
    <property type="entry name" value="CRIB_dom_sf"/>
</dbReference>
<evidence type="ECO:0000313" key="17">
    <source>
        <dbReference type="Proteomes" id="UP001165121"/>
    </source>
</evidence>
<dbReference type="CDD" id="cd05123">
    <property type="entry name" value="STKc_AGC"/>
    <property type="match status" value="1"/>
</dbReference>
<evidence type="ECO:0000256" key="2">
    <source>
        <dbReference type="ARBA" id="ARBA00012513"/>
    </source>
</evidence>
<feature type="domain" description="AGC-kinase C-terminal" evidence="15">
    <location>
        <begin position="712"/>
        <end position="781"/>
    </location>
</feature>
<evidence type="ECO:0000256" key="8">
    <source>
        <dbReference type="ARBA" id="ARBA00022840"/>
    </source>
</evidence>
<dbReference type="Gene3D" id="1.10.555.10">
    <property type="entry name" value="Rho GTPase activation protein"/>
    <property type="match status" value="1"/>
</dbReference>
<dbReference type="FunFam" id="1.10.510.10:FF:000008">
    <property type="entry name" value="Non-specific serine/threonine protein kinase"/>
    <property type="match status" value="1"/>
</dbReference>
<dbReference type="InterPro" id="IPR008271">
    <property type="entry name" value="Ser/Thr_kinase_AS"/>
</dbReference>
<keyword evidence="6" id="KW-0547">Nucleotide-binding</keyword>
<evidence type="ECO:0000313" key="16">
    <source>
        <dbReference type="EMBL" id="GMF42159.1"/>
    </source>
</evidence>
<evidence type="ECO:0000256" key="6">
    <source>
        <dbReference type="ARBA" id="ARBA00022741"/>
    </source>
</evidence>
<dbReference type="CDD" id="cd00159">
    <property type="entry name" value="RhoGAP"/>
    <property type="match status" value="1"/>
</dbReference>
<dbReference type="SMART" id="SM00220">
    <property type="entry name" value="S_TKc"/>
    <property type="match status" value="1"/>
</dbReference>
<accession>A0A9W7CX77</accession>
<feature type="compositionally biased region" description="Pro residues" evidence="11">
    <location>
        <begin position="880"/>
        <end position="892"/>
    </location>
</feature>
<evidence type="ECO:0000256" key="10">
    <source>
        <dbReference type="ARBA" id="ARBA00048679"/>
    </source>
</evidence>
<dbReference type="PROSITE" id="PS50011">
    <property type="entry name" value="PROTEIN_KINASE_DOM"/>
    <property type="match status" value="1"/>
</dbReference>
<dbReference type="GO" id="GO:0005524">
    <property type="term" value="F:ATP binding"/>
    <property type="evidence" value="ECO:0007669"/>
    <property type="project" value="UniProtKB-KW"/>
</dbReference>
<protein>
    <recommendedName>
        <fullName evidence="2">non-specific serine/threonine protein kinase</fullName>
        <ecNumber evidence="2">2.7.11.1</ecNumber>
    </recommendedName>
</protein>
<feature type="domain" description="CRIB" evidence="13">
    <location>
        <begin position="1005"/>
        <end position="1018"/>
    </location>
</feature>
<dbReference type="InterPro" id="IPR000198">
    <property type="entry name" value="RhoGAP_dom"/>
</dbReference>
<keyword evidence="7" id="KW-0418">Kinase</keyword>
<comment type="caution">
    <text evidence="16">The sequence shown here is derived from an EMBL/GenBank/DDBJ whole genome shotgun (WGS) entry which is preliminary data.</text>
</comment>
<dbReference type="Pfam" id="PF00620">
    <property type="entry name" value="RhoGAP"/>
    <property type="match status" value="1"/>
</dbReference>
<dbReference type="Pfam" id="PF00433">
    <property type="entry name" value="Pkinase_C"/>
    <property type="match status" value="1"/>
</dbReference>
<dbReference type="PROSITE" id="PS50108">
    <property type="entry name" value="CRIB"/>
    <property type="match status" value="1"/>
</dbReference>
<dbReference type="GO" id="GO:0004674">
    <property type="term" value="F:protein serine/threonine kinase activity"/>
    <property type="evidence" value="ECO:0007669"/>
    <property type="project" value="UniProtKB-KW"/>
</dbReference>
<dbReference type="Gene3D" id="1.10.510.10">
    <property type="entry name" value="Transferase(Phosphotransferase) domain 1"/>
    <property type="match status" value="1"/>
</dbReference>
<dbReference type="PROSITE" id="PS50238">
    <property type="entry name" value="RHOGAP"/>
    <property type="match status" value="1"/>
</dbReference>
<evidence type="ECO:0000259" key="12">
    <source>
        <dbReference type="PROSITE" id="PS50011"/>
    </source>
</evidence>
<dbReference type="EC" id="2.7.11.1" evidence="2"/>
<dbReference type="EMBL" id="BSXT01001404">
    <property type="protein sequence ID" value="GMF42159.1"/>
    <property type="molecule type" value="Genomic_DNA"/>
</dbReference>
<name>A0A9W7CX77_9STRA</name>
<dbReference type="SUPFAM" id="SSF56112">
    <property type="entry name" value="Protein kinase-like (PK-like)"/>
    <property type="match status" value="1"/>
</dbReference>
<evidence type="ECO:0000259" key="14">
    <source>
        <dbReference type="PROSITE" id="PS50238"/>
    </source>
</evidence>
<dbReference type="InterPro" id="IPR000961">
    <property type="entry name" value="AGC-kinase_C"/>
</dbReference>
<keyword evidence="8" id="KW-0067">ATP-binding</keyword>
<evidence type="ECO:0000259" key="15">
    <source>
        <dbReference type="PROSITE" id="PS51285"/>
    </source>
</evidence>
<dbReference type="InterPro" id="IPR017892">
    <property type="entry name" value="Pkinase_C"/>
</dbReference>
<feature type="domain" description="Rho-GAP" evidence="14">
    <location>
        <begin position="1114"/>
        <end position="1295"/>
    </location>
</feature>
<dbReference type="InterPro" id="IPR053858">
    <property type="entry name" value="Arb2_dom"/>
</dbReference>
<dbReference type="FunFam" id="3.30.200.20:FF:000524">
    <property type="entry name" value="Non-specific serine/threonine protein kinase"/>
    <property type="match status" value="1"/>
</dbReference>
<feature type="compositionally biased region" description="Low complexity" evidence="11">
    <location>
        <begin position="844"/>
        <end position="867"/>
    </location>
</feature>
<evidence type="ECO:0000256" key="11">
    <source>
        <dbReference type="SAM" id="MobiDB-lite"/>
    </source>
</evidence>
<evidence type="ECO:0000256" key="3">
    <source>
        <dbReference type="ARBA" id="ARBA00022527"/>
    </source>
</evidence>
<dbReference type="Proteomes" id="UP001165121">
    <property type="component" value="Unassembled WGS sequence"/>
</dbReference>
<comment type="similarity">
    <text evidence="1">Belongs to the protein kinase superfamily. AGC Ser/Thr protein kinase family. DMPK subfamily.</text>
</comment>
<evidence type="ECO:0000256" key="1">
    <source>
        <dbReference type="ARBA" id="ARBA00005719"/>
    </source>
</evidence>